<gene>
    <name evidence="2" type="ORF">B296_00014003</name>
</gene>
<sequence length="140" mass="15611">MLVSEVETRGRKKDGLEGGGHEEKRGREEEGITVAREEEEEETRGRSKEGQKSGDHGEGRGREEKIKGGDNPAMTPDRVGQTEIHKGIRIQTSEKAGADRRLRVGGKEATGRRLVIGERGRPVGWFFRAKEESSDSEERE</sequence>
<proteinExistence type="predicted"/>
<accession>A0A426ZTY4</accession>
<reference evidence="2 3" key="1">
    <citation type="journal article" date="2014" name="Agronomy (Basel)">
        <title>A Draft Genome Sequence for Ensete ventricosum, the Drought-Tolerant Tree Against Hunger.</title>
        <authorList>
            <person name="Harrison J."/>
            <person name="Moore K.A."/>
            <person name="Paszkiewicz K."/>
            <person name="Jones T."/>
            <person name="Grant M."/>
            <person name="Ambacheew D."/>
            <person name="Muzemil S."/>
            <person name="Studholme D.J."/>
        </authorList>
    </citation>
    <scope>NUCLEOTIDE SEQUENCE [LARGE SCALE GENOMIC DNA]</scope>
</reference>
<dbReference type="AlphaFoldDB" id="A0A426ZTY4"/>
<organism evidence="2 3">
    <name type="scientific">Ensete ventricosum</name>
    <name type="common">Abyssinian banana</name>
    <name type="synonym">Musa ensete</name>
    <dbReference type="NCBI Taxonomy" id="4639"/>
    <lineage>
        <taxon>Eukaryota</taxon>
        <taxon>Viridiplantae</taxon>
        <taxon>Streptophyta</taxon>
        <taxon>Embryophyta</taxon>
        <taxon>Tracheophyta</taxon>
        <taxon>Spermatophyta</taxon>
        <taxon>Magnoliopsida</taxon>
        <taxon>Liliopsida</taxon>
        <taxon>Zingiberales</taxon>
        <taxon>Musaceae</taxon>
        <taxon>Ensete</taxon>
    </lineage>
</organism>
<evidence type="ECO:0000256" key="1">
    <source>
        <dbReference type="SAM" id="MobiDB-lite"/>
    </source>
</evidence>
<comment type="caution">
    <text evidence="2">The sequence shown here is derived from an EMBL/GenBank/DDBJ whole genome shotgun (WGS) entry which is preliminary data.</text>
</comment>
<dbReference type="EMBL" id="AMZH03005030">
    <property type="protein sequence ID" value="RRT67489.1"/>
    <property type="molecule type" value="Genomic_DNA"/>
</dbReference>
<name>A0A426ZTY4_ENSVE</name>
<evidence type="ECO:0000313" key="2">
    <source>
        <dbReference type="EMBL" id="RRT67489.1"/>
    </source>
</evidence>
<feature type="region of interest" description="Disordered" evidence="1">
    <location>
        <begin position="1"/>
        <end position="101"/>
    </location>
</feature>
<evidence type="ECO:0000313" key="3">
    <source>
        <dbReference type="Proteomes" id="UP000287651"/>
    </source>
</evidence>
<dbReference type="Proteomes" id="UP000287651">
    <property type="component" value="Unassembled WGS sequence"/>
</dbReference>
<protein>
    <submittedName>
        <fullName evidence="2">Uncharacterized protein</fullName>
    </submittedName>
</protein>
<feature type="compositionally biased region" description="Basic and acidic residues" evidence="1">
    <location>
        <begin position="43"/>
        <end position="68"/>
    </location>
</feature>
<feature type="compositionally biased region" description="Basic and acidic residues" evidence="1">
    <location>
        <begin position="1"/>
        <end position="30"/>
    </location>
</feature>